<keyword evidence="2" id="KW-1185">Reference proteome</keyword>
<dbReference type="OrthoDB" id="3638028at2"/>
<gene>
    <name evidence="1" type="ORF">BHD05_10815</name>
</gene>
<dbReference type="GO" id="GO:0016773">
    <property type="term" value="F:phosphotransferase activity, alcohol group as acceptor"/>
    <property type="evidence" value="ECO:0007669"/>
    <property type="project" value="InterPro"/>
</dbReference>
<evidence type="ECO:0008006" key="3">
    <source>
        <dbReference type="Google" id="ProtNLM"/>
    </source>
</evidence>
<evidence type="ECO:0000313" key="1">
    <source>
        <dbReference type="EMBL" id="QHO70062.1"/>
    </source>
</evidence>
<evidence type="ECO:0000313" key="2">
    <source>
        <dbReference type="Proteomes" id="UP000464507"/>
    </source>
</evidence>
<dbReference type="SUPFAM" id="SSF56112">
    <property type="entry name" value="Protein kinase-like (PK-like)"/>
    <property type="match status" value="1"/>
</dbReference>
<name>A0A7L5AJ23_9MICO</name>
<organism evidence="1 2">
    <name type="scientific">Marisediminicola antarctica</name>
    <dbReference type="NCBI Taxonomy" id="674079"/>
    <lineage>
        <taxon>Bacteria</taxon>
        <taxon>Bacillati</taxon>
        <taxon>Actinomycetota</taxon>
        <taxon>Actinomycetes</taxon>
        <taxon>Micrococcales</taxon>
        <taxon>Microbacteriaceae</taxon>
        <taxon>Marisediminicola</taxon>
    </lineage>
</organism>
<dbReference type="Pfam" id="PF04655">
    <property type="entry name" value="APH_6_hur"/>
    <property type="match status" value="1"/>
</dbReference>
<reference evidence="1 2" key="1">
    <citation type="submission" date="2016-09" db="EMBL/GenBank/DDBJ databases">
        <title>Complete genome sequence of microbes from the polar regions.</title>
        <authorList>
            <person name="Liao L."/>
            <person name="Chen B."/>
        </authorList>
    </citation>
    <scope>NUCLEOTIDE SEQUENCE [LARGE SCALE GENOMIC DNA]</scope>
    <source>
        <strain evidence="1 2">ZS314</strain>
    </source>
</reference>
<accession>A0A7L5AJ23</accession>
<dbReference type="GO" id="GO:0019748">
    <property type="term" value="P:secondary metabolic process"/>
    <property type="evidence" value="ECO:0007669"/>
    <property type="project" value="InterPro"/>
</dbReference>
<dbReference type="AlphaFoldDB" id="A0A7L5AJ23"/>
<proteinExistence type="predicted"/>
<dbReference type="EMBL" id="CP017146">
    <property type="protein sequence ID" value="QHO70062.1"/>
    <property type="molecule type" value="Genomic_DNA"/>
</dbReference>
<protein>
    <recommendedName>
        <fullName evidence="3">Phosphotransferase</fullName>
    </recommendedName>
</protein>
<sequence>MQRRAFETATISSYRNRASWDAAAVEILAVMLDRWELTPGAVFSGGYAATVLAVTQADGTPAVLKIGFPHAEGVSEAIALEAYPAGTTPIVLRQDPWMWSMLLELIKPGLPISATSIPVDAALDAAGELLARIAAAEPESGIPSLRSVAQGYAVAARQRFDLHRVHLDEFGVTALVAAGLDELEELAGTGIDTAMVHGDFNPGNILQSGTGFVAVDPKAMIGDPAYDLWPLVSQLGSPIGGPDPQRALERQLAIAAGAARVDPVRAARWSFARSALNVGWYLEESKPRLAARDADLLRAWSGVLASIRTRQRI</sequence>
<dbReference type="Proteomes" id="UP000464507">
    <property type="component" value="Chromosome"/>
</dbReference>
<dbReference type="RefSeq" id="WP_161886443.1">
    <property type="nucleotide sequence ID" value="NZ_CP017146.1"/>
</dbReference>
<dbReference type="InterPro" id="IPR006748">
    <property type="entry name" value="NH2Glyco/OHUrea_AB-resist_kin"/>
</dbReference>
<dbReference type="KEGG" id="mant:BHD05_10815"/>
<dbReference type="Gene3D" id="3.90.1200.10">
    <property type="match status" value="1"/>
</dbReference>
<dbReference type="InterPro" id="IPR011009">
    <property type="entry name" value="Kinase-like_dom_sf"/>
</dbReference>